<dbReference type="Proteomes" id="UP000053058">
    <property type="component" value="Unassembled WGS sequence"/>
</dbReference>
<organism evidence="2 3">
    <name type="scientific">Lactococcus lactis subsp. lactis</name>
    <name type="common">Streptococcus lactis</name>
    <dbReference type="NCBI Taxonomy" id="1360"/>
    <lineage>
        <taxon>Bacteria</taxon>
        <taxon>Bacillati</taxon>
        <taxon>Bacillota</taxon>
        <taxon>Bacilli</taxon>
        <taxon>Lactobacillales</taxon>
        <taxon>Streptococcaceae</taxon>
        <taxon>Lactococcus</taxon>
    </lineage>
</organism>
<dbReference type="AlphaFoldDB" id="A0A0V8CP33"/>
<feature type="transmembrane region" description="Helical" evidence="1">
    <location>
        <begin position="31"/>
        <end position="49"/>
    </location>
</feature>
<accession>A0A0V8CP33</accession>
<evidence type="ECO:0000313" key="2">
    <source>
        <dbReference type="EMBL" id="KSU03110.1"/>
    </source>
</evidence>
<comment type="caution">
    <text evidence="2">The sequence shown here is derived from an EMBL/GenBank/DDBJ whole genome shotgun (WGS) entry which is preliminary data.</text>
</comment>
<protein>
    <submittedName>
        <fullName evidence="2">Uncharacterized protein</fullName>
    </submittedName>
</protein>
<keyword evidence="1" id="KW-1133">Transmembrane helix</keyword>
<keyword evidence="1" id="KW-0472">Membrane</keyword>
<keyword evidence="1" id="KW-0812">Transmembrane</keyword>
<dbReference type="EMBL" id="LKLN01000075">
    <property type="protein sequence ID" value="KSU03110.1"/>
    <property type="molecule type" value="Genomic_DNA"/>
</dbReference>
<evidence type="ECO:0000313" key="3">
    <source>
        <dbReference type="Proteomes" id="UP000053058"/>
    </source>
</evidence>
<feature type="transmembrane region" description="Helical" evidence="1">
    <location>
        <begin position="7"/>
        <end position="25"/>
    </location>
</feature>
<dbReference type="PATRIC" id="fig|1360.105.peg.1615"/>
<evidence type="ECO:0000256" key="1">
    <source>
        <dbReference type="SAM" id="Phobius"/>
    </source>
</evidence>
<sequence length="56" mass="6736">MKNLFSKYDSLLYFVVAILSLIASWVRHSPIWLVLCFGWLSMGFYHMAIRKKNRRK</sequence>
<gene>
    <name evidence="2" type="ORF">KF282_1781</name>
</gene>
<reference evidence="3" key="1">
    <citation type="submission" date="2015-10" db="EMBL/GenBank/DDBJ databases">
        <title>Draft Genome Sequences of 11 Lactococcus lactis subspecies cremoris strains.</title>
        <authorList>
            <person name="Wels M."/>
            <person name="Backus L."/>
            <person name="Boekhorst J."/>
            <person name="Dijkstra A."/>
            <person name="Beerthuizen M."/>
            <person name="Kelly W."/>
            <person name="Siezen R."/>
            <person name="Bachmann H."/>
            <person name="Van Hijum S."/>
        </authorList>
    </citation>
    <scope>NUCLEOTIDE SEQUENCE [LARGE SCALE GENOMIC DNA]</scope>
    <source>
        <strain evidence="3">KF282</strain>
    </source>
</reference>
<proteinExistence type="predicted"/>
<name>A0A0V8CP33_LACLL</name>